<proteinExistence type="predicted"/>
<feature type="compositionally biased region" description="Polar residues" evidence="1">
    <location>
        <begin position="173"/>
        <end position="182"/>
    </location>
</feature>
<dbReference type="CDD" id="cd02440">
    <property type="entry name" value="AdoMet_MTases"/>
    <property type="match status" value="1"/>
</dbReference>
<sequence>MPTFHERRTEQLRHRLTARALSALPEPESWLDVDTGDGRFPEAARKHFPYTSFDGLDPTDGLERALAADRIEEAYRGRLTTPGLTDRLRSRYDVVTILRPPSDAPDAELRAALAVLRPGGHVVLHRGWARIAAGTPSCTVLPPTWRLPFLGRPGPAPGGAVPYPRSTIACPATTSSTCSHSAPNAAFSRPSSSR</sequence>
<accession>A0A1H4UFH1</accession>
<dbReference type="EMBL" id="FNTD01000004">
    <property type="protein sequence ID" value="SEC67415.1"/>
    <property type="molecule type" value="Genomic_DNA"/>
</dbReference>
<protein>
    <recommendedName>
        <fullName evidence="4">Methyltransferase domain-containing protein</fullName>
    </recommendedName>
</protein>
<dbReference type="Proteomes" id="UP000182375">
    <property type="component" value="Unassembled WGS sequence"/>
</dbReference>
<evidence type="ECO:0008006" key="4">
    <source>
        <dbReference type="Google" id="ProtNLM"/>
    </source>
</evidence>
<evidence type="ECO:0000313" key="3">
    <source>
        <dbReference type="Proteomes" id="UP000182375"/>
    </source>
</evidence>
<dbReference type="GeneID" id="95516868"/>
<feature type="region of interest" description="Disordered" evidence="1">
    <location>
        <begin position="173"/>
        <end position="194"/>
    </location>
</feature>
<evidence type="ECO:0000256" key="1">
    <source>
        <dbReference type="SAM" id="MobiDB-lite"/>
    </source>
</evidence>
<name>A0A1H4UFH1_9ACTN</name>
<organism evidence="2 3">
    <name type="scientific">Streptomyces misionensis</name>
    <dbReference type="NCBI Taxonomy" id="67331"/>
    <lineage>
        <taxon>Bacteria</taxon>
        <taxon>Bacillati</taxon>
        <taxon>Actinomycetota</taxon>
        <taxon>Actinomycetes</taxon>
        <taxon>Kitasatosporales</taxon>
        <taxon>Streptomycetaceae</taxon>
        <taxon>Streptomyces</taxon>
    </lineage>
</organism>
<gene>
    <name evidence="2" type="ORF">SAMN04490357_2599</name>
</gene>
<dbReference type="AlphaFoldDB" id="A0A1H4UFH1"/>
<reference evidence="2 3" key="1">
    <citation type="submission" date="2016-10" db="EMBL/GenBank/DDBJ databases">
        <authorList>
            <person name="de Groot N.N."/>
        </authorList>
    </citation>
    <scope>NUCLEOTIDE SEQUENCE [LARGE SCALE GENOMIC DNA]</scope>
    <source>
        <strain evidence="2 3">DSM 40306</strain>
    </source>
</reference>
<dbReference type="RefSeq" id="WP_208624834.1">
    <property type="nucleotide sequence ID" value="NZ_FNTD01000004.1"/>
</dbReference>
<dbReference type="InterPro" id="IPR029063">
    <property type="entry name" value="SAM-dependent_MTases_sf"/>
</dbReference>
<dbReference type="STRING" id="67331.SAMN04490357_2599"/>
<evidence type="ECO:0000313" key="2">
    <source>
        <dbReference type="EMBL" id="SEC67415.1"/>
    </source>
</evidence>
<dbReference type="Gene3D" id="3.40.50.150">
    <property type="entry name" value="Vaccinia Virus protein VP39"/>
    <property type="match status" value="1"/>
</dbReference>
<dbReference type="SUPFAM" id="SSF53335">
    <property type="entry name" value="S-adenosyl-L-methionine-dependent methyltransferases"/>
    <property type="match status" value="1"/>
</dbReference>
<dbReference type="Pfam" id="PF13489">
    <property type="entry name" value="Methyltransf_23"/>
    <property type="match status" value="1"/>
</dbReference>